<proteinExistence type="predicted"/>
<evidence type="ECO:0000313" key="3">
    <source>
        <dbReference type="EMBL" id="MBT9809302.1"/>
    </source>
</evidence>
<dbReference type="Gene3D" id="3.40.50.11440">
    <property type="match status" value="1"/>
</dbReference>
<dbReference type="RefSeq" id="WP_117450320.1">
    <property type="nucleotide sequence ID" value="NZ_CABJDD010000001.1"/>
</dbReference>
<organism evidence="3 4">
    <name type="scientific">Enterocloster citroniae</name>
    <dbReference type="NCBI Taxonomy" id="358743"/>
    <lineage>
        <taxon>Bacteria</taxon>
        <taxon>Bacillati</taxon>
        <taxon>Bacillota</taxon>
        <taxon>Clostridia</taxon>
        <taxon>Lachnospirales</taxon>
        <taxon>Lachnospiraceae</taxon>
        <taxon>Enterocloster</taxon>
    </lineage>
</organism>
<accession>A0AA41FCW3</accession>
<gene>
    <name evidence="3" type="primary">larA</name>
    <name evidence="3" type="ORF">GPL26_06525</name>
</gene>
<evidence type="ECO:0000313" key="4">
    <source>
        <dbReference type="Proteomes" id="UP000708338"/>
    </source>
</evidence>
<dbReference type="InterPro" id="IPR048068">
    <property type="entry name" value="LarA-like"/>
</dbReference>
<comment type="caution">
    <text evidence="3">The sequence shown here is derived from an EMBL/GenBank/DDBJ whole genome shotgun (WGS) entry which is preliminary data.</text>
</comment>
<dbReference type="Pfam" id="PF09861">
    <property type="entry name" value="Lar_N"/>
    <property type="match status" value="1"/>
</dbReference>
<dbReference type="PANTHER" id="PTHR33171:SF17">
    <property type="entry name" value="LARA-LIKE N-TERMINAL DOMAIN-CONTAINING PROTEIN"/>
    <property type="match status" value="1"/>
</dbReference>
<sequence length="426" mass="45680">MEIEIPYGKSVLSADIPDGRIGAVLTNQLHDYEPPAPADVLVEQALASPIGSLPLCELAKGKENVVILASDHTRPVPSKAIIPAMLQEVRRFNPQVKITILIATGCHRGSTRDELVRKFGREVYEQEHIVIHDCLKDTMVDYGILPSGVPLCVNRIGAQADLLIAEGFIEPHFFAGFSGGRKSVLPGICAASTVYANHSSGMIDSPYAHSGCLKGNRIHEDMVEGARRVGLCFIVNVVCNGNKETVAAFAGDFEQAHLAGVSFLNELCRMQVDEEAGIVITGNGGFPLDQNIYQAVKGISTADIICRRGGVIIMAAASVDGHGGNEFYHTFACGKTAGEILQDILSVPQDKTRPDQWQSQILARAMARHPVILISTQPPELVQRMGLIPADNLSQAVEIADGILGTKEKIVVIPDGVGCIPALKET</sequence>
<protein>
    <submittedName>
        <fullName evidence="3">Nickel-dependent lactate racemase</fullName>
    </submittedName>
</protein>
<evidence type="ECO:0000259" key="1">
    <source>
        <dbReference type="Pfam" id="PF09861"/>
    </source>
</evidence>
<feature type="domain" description="LarA-like N-terminal" evidence="1">
    <location>
        <begin position="7"/>
        <end position="210"/>
    </location>
</feature>
<evidence type="ECO:0000259" key="2">
    <source>
        <dbReference type="Pfam" id="PF21113"/>
    </source>
</evidence>
<dbReference type="InterPro" id="IPR043166">
    <property type="entry name" value="LarA-like_C"/>
</dbReference>
<dbReference type="Gene3D" id="3.90.226.30">
    <property type="match status" value="1"/>
</dbReference>
<dbReference type="EMBL" id="WQPS01000005">
    <property type="protein sequence ID" value="MBT9809302.1"/>
    <property type="molecule type" value="Genomic_DNA"/>
</dbReference>
<dbReference type="GO" id="GO:0050043">
    <property type="term" value="F:lactate racemase activity"/>
    <property type="evidence" value="ECO:0007669"/>
    <property type="project" value="InterPro"/>
</dbReference>
<dbReference type="Pfam" id="PF21113">
    <property type="entry name" value="LarA_C"/>
    <property type="match status" value="1"/>
</dbReference>
<dbReference type="InterPro" id="IPR018657">
    <property type="entry name" value="LarA-like_N"/>
</dbReference>
<feature type="domain" description="Lactate racemase C-terminal" evidence="2">
    <location>
        <begin position="275"/>
        <end position="420"/>
    </location>
</feature>
<dbReference type="Proteomes" id="UP000708338">
    <property type="component" value="Unassembled WGS sequence"/>
</dbReference>
<dbReference type="NCBIfam" id="NF033504">
    <property type="entry name" value="Ni_dep_LarA"/>
    <property type="match status" value="1"/>
</dbReference>
<dbReference type="AlphaFoldDB" id="A0AA41FCW3"/>
<dbReference type="InterPro" id="IPR048520">
    <property type="entry name" value="LarA_C"/>
</dbReference>
<reference evidence="3" key="1">
    <citation type="journal article" date="2021" name="Gut Microbes">
        <title>A synthetic consortium of 100 gut commensals modulates the composition and function in a colon model of the microbiome of elderly subjects.</title>
        <authorList>
            <person name="Perez M."/>
            <person name="Ntemiri A."/>
            <person name="Tan H."/>
            <person name="Harris H.M.B."/>
            <person name="Roager H.M."/>
            <person name="Ribiere C."/>
            <person name="O'Toole P.W."/>
        </authorList>
    </citation>
    <scope>NUCLEOTIDE SEQUENCE</scope>
    <source>
        <strain evidence="3">MCC335</strain>
    </source>
</reference>
<dbReference type="PANTHER" id="PTHR33171">
    <property type="entry name" value="LAR_N DOMAIN-CONTAINING PROTEIN"/>
    <property type="match status" value="1"/>
</dbReference>
<dbReference type="InterPro" id="IPR047926">
    <property type="entry name" value="Ni_dep_LarA"/>
</dbReference>
<name>A0AA41FCW3_9FIRM</name>